<comment type="similarity">
    <text evidence="5 6">Belongs to the FtsA/MreB family.</text>
</comment>
<evidence type="ECO:0000256" key="2">
    <source>
        <dbReference type="ARBA" id="ARBA00022618"/>
    </source>
</evidence>
<evidence type="ECO:0000256" key="4">
    <source>
        <dbReference type="ARBA" id="ARBA00023306"/>
    </source>
</evidence>
<accession>A0A0P6X0R1</accession>
<sequence>MENAMDEPIVVGIDIGTTKVCTLVARVEGERTMRILGVGIEPSQGIRKGNIVDLAAASTSIARSIEKAQRTSGFEITSALVSLAGSHVASVNSRGVVGISGGVIDEMDVARALEAAQAVAIPHNRQIIHVIQRSFIVDGQDGIRTPIGMHGYRMEVEAHIITAAESTVENLRQCVQAAGVQVTQFVLNPLASAEVVLSETERQMGVVVCDIGGGTTDLAIYIDGDLWHTMVLAVGGNHITSDIAHGLRLSIDQAEEVKKRYGHAIESEIAENDVISVRSFGQEAPVQVNRRDLAHIIEARVEEIFMLVLQEIKRSGYDGLLPAGMVLTGGASLLPGMKNLASSVLGLPVRVAKPENLVGLTDQLNSPAYSTSVGLLHWALLLSEAEPLHPRRSFLPKGINLDGDRIKNFLKRLLP</sequence>
<dbReference type="EMBL" id="LGHJ01000013">
    <property type="protein sequence ID" value="KPL75830.1"/>
    <property type="molecule type" value="Genomic_DNA"/>
</dbReference>
<dbReference type="GO" id="GO:0032153">
    <property type="term" value="C:cell division site"/>
    <property type="evidence" value="ECO:0007669"/>
    <property type="project" value="UniProtKB-UniRule"/>
</dbReference>
<dbReference type="InterPro" id="IPR050696">
    <property type="entry name" value="FtsA/MreB"/>
</dbReference>
<gene>
    <name evidence="5" type="primary">ftsA</name>
    <name evidence="8" type="ORF">AC812_07555</name>
</gene>
<dbReference type="InterPro" id="IPR043129">
    <property type="entry name" value="ATPase_NBD"/>
</dbReference>
<comment type="caution">
    <text evidence="8">The sequence shown here is derived from an EMBL/GenBank/DDBJ whole genome shotgun (WGS) entry which is preliminary data.</text>
</comment>
<dbReference type="SUPFAM" id="SSF53067">
    <property type="entry name" value="Actin-like ATPase domain"/>
    <property type="match status" value="2"/>
</dbReference>
<dbReference type="Pfam" id="PF02491">
    <property type="entry name" value="SHS2_FTSA"/>
    <property type="match status" value="1"/>
</dbReference>
<comment type="subcellular location">
    <subcellularLocation>
        <location evidence="5">Cell membrane</location>
        <topology evidence="5">Peripheral membrane protein</topology>
        <orientation evidence="5">Cytoplasmic side</orientation>
    </subcellularLocation>
    <text evidence="5">Localizes to the Z ring in an FtsZ-dependent manner. Targeted to the membrane through a conserved C-terminal amphipathic helix.</text>
</comment>
<dbReference type="InterPro" id="IPR020823">
    <property type="entry name" value="Cell_div_FtsA"/>
</dbReference>
<dbReference type="SMART" id="SM00842">
    <property type="entry name" value="FtsA"/>
    <property type="match status" value="1"/>
</dbReference>
<evidence type="ECO:0000256" key="1">
    <source>
        <dbReference type="ARBA" id="ARBA00022475"/>
    </source>
</evidence>
<keyword evidence="4 5" id="KW-0131">Cell cycle</keyword>
<dbReference type="PANTHER" id="PTHR32432:SF4">
    <property type="entry name" value="CELL DIVISION PROTEIN FTSA"/>
    <property type="match status" value="1"/>
</dbReference>
<dbReference type="PANTHER" id="PTHR32432">
    <property type="entry name" value="CELL DIVISION PROTEIN FTSA-RELATED"/>
    <property type="match status" value="1"/>
</dbReference>
<keyword evidence="2 5" id="KW-0132">Cell division</keyword>
<evidence type="ECO:0000256" key="3">
    <source>
        <dbReference type="ARBA" id="ARBA00023136"/>
    </source>
</evidence>
<dbReference type="HAMAP" id="MF_02033">
    <property type="entry name" value="FtsA"/>
    <property type="match status" value="1"/>
</dbReference>
<evidence type="ECO:0000256" key="5">
    <source>
        <dbReference type="HAMAP-Rule" id="MF_02033"/>
    </source>
</evidence>
<dbReference type="STRING" id="360411.AC812_07555"/>
<evidence type="ECO:0000256" key="6">
    <source>
        <dbReference type="PIRNR" id="PIRNR003101"/>
    </source>
</evidence>
<dbReference type="CDD" id="cd24048">
    <property type="entry name" value="ASKHA_NBD_FtsA"/>
    <property type="match status" value="1"/>
</dbReference>
<dbReference type="InterPro" id="IPR003494">
    <property type="entry name" value="SHS2_FtsA"/>
</dbReference>
<keyword evidence="9" id="KW-1185">Reference proteome</keyword>
<evidence type="ECO:0000313" key="8">
    <source>
        <dbReference type="EMBL" id="KPL75830.1"/>
    </source>
</evidence>
<dbReference type="Proteomes" id="UP000050514">
    <property type="component" value="Unassembled WGS sequence"/>
</dbReference>
<dbReference type="Gene3D" id="3.30.420.40">
    <property type="match status" value="2"/>
</dbReference>
<evidence type="ECO:0000259" key="7">
    <source>
        <dbReference type="SMART" id="SM00842"/>
    </source>
</evidence>
<keyword evidence="1 5" id="KW-1003">Cell membrane</keyword>
<feature type="domain" description="SHS2" evidence="7">
    <location>
        <begin position="10"/>
        <end position="196"/>
    </location>
</feature>
<dbReference type="OrthoDB" id="9768127at2"/>
<dbReference type="Pfam" id="PF14450">
    <property type="entry name" value="FtsA"/>
    <property type="match status" value="2"/>
</dbReference>
<organism evidence="8 9">
    <name type="scientific">Bellilinea caldifistulae</name>
    <dbReference type="NCBI Taxonomy" id="360411"/>
    <lineage>
        <taxon>Bacteria</taxon>
        <taxon>Bacillati</taxon>
        <taxon>Chloroflexota</taxon>
        <taxon>Anaerolineae</taxon>
        <taxon>Anaerolineales</taxon>
        <taxon>Anaerolineaceae</taxon>
        <taxon>Bellilinea</taxon>
    </lineage>
</organism>
<dbReference type="NCBIfam" id="TIGR01174">
    <property type="entry name" value="ftsA"/>
    <property type="match status" value="1"/>
</dbReference>
<reference evidence="8 9" key="1">
    <citation type="submission" date="2015-07" db="EMBL/GenBank/DDBJ databases">
        <title>Draft genome of Bellilinea caldifistulae DSM 17877.</title>
        <authorList>
            <person name="Hemp J."/>
            <person name="Ward L.M."/>
            <person name="Pace L.A."/>
            <person name="Fischer W.W."/>
        </authorList>
    </citation>
    <scope>NUCLEOTIDE SEQUENCE [LARGE SCALE GENOMIC DNA]</scope>
    <source>
        <strain evidence="8 9">GOMI-1</strain>
    </source>
</reference>
<proteinExistence type="inferred from homology"/>
<protein>
    <recommendedName>
        <fullName evidence="5 6">Cell division protein FtsA</fullName>
    </recommendedName>
</protein>
<keyword evidence="3 5" id="KW-0472">Membrane</keyword>
<evidence type="ECO:0000313" key="9">
    <source>
        <dbReference type="Proteomes" id="UP000050514"/>
    </source>
</evidence>
<dbReference type="GO" id="GO:0009898">
    <property type="term" value="C:cytoplasmic side of plasma membrane"/>
    <property type="evidence" value="ECO:0007669"/>
    <property type="project" value="UniProtKB-UniRule"/>
</dbReference>
<dbReference type="Gene3D" id="3.30.1490.110">
    <property type="match status" value="1"/>
</dbReference>
<dbReference type="PIRSF" id="PIRSF003101">
    <property type="entry name" value="FtsA"/>
    <property type="match status" value="1"/>
</dbReference>
<dbReference type="PATRIC" id="fig|360411.5.peg.3077"/>
<dbReference type="AlphaFoldDB" id="A0A0P6X0R1"/>
<comment type="subunit">
    <text evidence="5">Self-interacts. Interacts with FtsZ.</text>
</comment>
<comment type="function">
    <text evidence="5 6">Cell division protein that is involved in the assembly of the Z ring. May serve as a membrane anchor for the Z ring.</text>
</comment>
<dbReference type="GO" id="GO:0043093">
    <property type="term" value="P:FtsZ-dependent cytokinesis"/>
    <property type="evidence" value="ECO:0007669"/>
    <property type="project" value="UniProtKB-UniRule"/>
</dbReference>
<name>A0A0P6X0R1_9CHLR</name>